<accession>A0A2H3KTH1</accession>
<dbReference type="AlphaFoldDB" id="A0A2H3KTH1"/>
<comment type="caution">
    <text evidence="3">The sequence shown here is derived from an EMBL/GenBank/DDBJ whole genome shotgun (WGS) entry which is preliminary data.</text>
</comment>
<dbReference type="PANTHER" id="PTHR43249">
    <property type="entry name" value="UDP-N-ACETYL-2-AMINO-2-DEOXY-D-GLUCURONATE OXIDASE"/>
    <property type="match status" value="1"/>
</dbReference>
<dbReference type="OMA" id="YIAPRHM"/>
<dbReference type="PANTHER" id="PTHR43249:SF1">
    <property type="entry name" value="D-GLUCOSIDE 3-DEHYDROGENASE"/>
    <property type="match status" value="1"/>
</dbReference>
<evidence type="ECO:0000259" key="1">
    <source>
        <dbReference type="Pfam" id="PF01408"/>
    </source>
</evidence>
<organism evidence="3 4">
    <name type="scientific">Flavobacterium branchiophilum</name>
    <dbReference type="NCBI Taxonomy" id="55197"/>
    <lineage>
        <taxon>Bacteria</taxon>
        <taxon>Pseudomonadati</taxon>
        <taxon>Bacteroidota</taxon>
        <taxon>Flavobacteriia</taxon>
        <taxon>Flavobacteriales</taxon>
        <taxon>Flavobacteriaceae</taxon>
        <taxon>Flavobacterium</taxon>
    </lineage>
</organism>
<evidence type="ECO:0000313" key="3">
    <source>
        <dbReference type="EMBL" id="PDS23135.1"/>
    </source>
</evidence>
<name>A0A2H3KTH1_9FLAO</name>
<feature type="domain" description="Gfo/Idh/MocA-like oxidoreductase C-terminal" evidence="2">
    <location>
        <begin position="151"/>
        <end position="228"/>
    </location>
</feature>
<feature type="domain" description="Gfo/Idh/MocA-like oxidoreductase N-terminal" evidence="1">
    <location>
        <begin position="3"/>
        <end position="126"/>
    </location>
</feature>
<sequence>MKNFALIGVAGFIAPRHLKAIKETKNNLVAALDKFDSVGIMDSYFPDTSFFTEFERFDRHITNNINEKNIPLDYVSICTPNYLHDSNIRFALRQGADAICEKPLVLNPWNIDALAKNEIETGKKVYTILQLRLHPSIIALKNKVANGPKDKIYDIDLTYLTSRGNWYYTTWKADVSKSGGVASNIGVHFYDMLSWIFGDVVKNDVHLHSFDRAAGYLEFKQARVRWFLSINSNTLPKEVVARNQTTYRSIKMDGEEIEFSDGFKDLHTASYEDILSGGGFGLTEARTSIEIIQTIRNAALQPLTNDYHPFCKLEQSKHPFEK</sequence>
<evidence type="ECO:0000313" key="4">
    <source>
        <dbReference type="Proteomes" id="UP000220828"/>
    </source>
</evidence>
<dbReference type="SUPFAM" id="SSF51735">
    <property type="entry name" value="NAD(P)-binding Rossmann-fold domains"/>
    <property type="match status" value="1"/>
</dbReference>
<dbReference type="OrthoDB" id="9815825at2"/>
<dbReference type="InterPro" id="IPR052515">
    <property type="entry name" value="Gfo/Idh/MocA_Oxidoreductase"/>
</dbReference>
<dbReference type="Pfam" id="PF02894">
    <property type="entry name" value="GFO_IDH_MocA_C"/>
    <property type="match status" value="1"/>
</dbReference>
<dbReference type="Pfam" id="PF01408">
    <property type="entry name" value="GFO_IDH_MocA"/>
    <property type="match status" value="1"/>
</dbReference>
<proteinExistence type="predicted"/>
<dbReference type="GO" id="GO:0000166">
    <property type="term" value="F:nucleotide binding"/>
    <property type="evidence" value="ECO:0007669"/>
    <property type="project" value="InterPro"/>
</dbReference>
<dbReference type="InterPro" id="IPR004104">
    <property type="entry name" value="Gfo/Idh/MocA-like_OxRdtase_C"/>
</dbReference>
<dbReference type="InterPro" id="IPR000683">
    <property type="entry name" value="Gfo/Idh/MocA-like_OxRdtase_N"/>
</dbReference>
<dbReference type="RefSeq" id="WP_014083591.1">
    <property type="nucleotide sequence ID" value="NZ_CBCSFI010000025.1"/>
</dbReference>
<gene>
    <name evidence="3" type="ORF">B0A77_11510</name>
</gene>
<dbReference type="InterPro" id="IPR036291">
    <property type="entry name" value="NAD(P)-bd_dom_sf"/>
</dbReference>
<dbReference type="EMBL" id="PCMW01000068">
    <property type="protein sequence ID" value="PDS23135.1"/>
    <property type="molecule type" value="Genomic_DNA"/>
</dbReference>
<dbReference type="Gene3D" id="3.40.50.720">
    <property type="entry name" value="NAD(P)-binding Rossmann-like Domain"/>
    <property type="match status" value="1"/>
</dbReference>
<protein>
    <submittedName>
        <fullName evidence="3">Gfo/Idh/MocA family oxidoreductase</fullName>
    </submittedName>
</protein>
<dbReference type="Proteomes" id="UP000220828">
    <property type="component" value="Unassembled WGS sequence"/>
</dbReference>
<reference evidence="3 4" key="1">
    <citation type="submission" date="2017-09" db="EMBL/GenBank/DDBJ databases">
        <title>Whole genomes of Flavobacteriaceae.</title>
        <authorList>
            <person name="Stine C."/>
            <person name="Li C."/>
            <person name="Tadesse D."/>
        </authorList>
    </citation>
    <scope>NUCLEOTIDE SEQUENCE [LARGE SCALE GENOMIC DNA]</scope>
    <source>
        <strain evidence="3 4">ATCC 35036</strain>
    </source>
</reference>
<dbReference type="Gene3D" id="3.30.360.10">
    <property type="entry name" value="Dihydrodipicolinate Reductase, domain 2"/>
    <property type="match status" value="1"/>
</dbReference>
<evidence type="ECO:0000259" key="2">
    <source>
        <dbReference type="Pfam" id="PF02894"/>
    </source>
</evidence>